<comment type="caution">
    <text evidence="1">The sequence shown here is derived from an EMBL/GenBank/DDBJ whole genome shotgun (WGS) entry which is preliminary data.</text>
</comment>
<name>A0ACC5WD06_PANGG</name>
<reference evidence="1 2" key="1">
    <citation type="journal article" date="2022" name="bioRxiv">
        <title>An ancient truncated duplication of the anti-Mullerian hormone receptor type 2 gene is a potential conserved master sex determinant in the Pangasiidae catfish family.</title>
        <authorList>
            <person name="Wen M."/>
            <person name="Pan Q."/>
            <person name="Jouanno E."/>
            <person name="Montfort J."/>
            <person name="Zahm M."/>
            <person name="Cabau C."/>
            <person name="Klopp C."/>
            <person name="Iampietro C."/>
            <person name="Roques C."/>
            <person name="Bouchez O."/>
            <person name="Castinel A."/>
            <person name="Donnadieu C."/>
            <person name="Parrinello H."/>
            <person name="Poncet C."/>
            <person name="Belmonte E."/>
            <person name="Gautier V."/>
            <person name="Avarre J.-C."/>
            <person name="Dugue R."/>
            <person name="Gustiano R."/>
            <person name="Ha T.T.T."/>
            <person name="Campet M."/>
            <person name="Sriphairoj K."/>
            <person name="Ribolli J."/>
            <person name="de Almeida F.L."/>
            <person name="Desvignes T."/>
            <person name="Postlethwait J.H."/>
            <person name="Bucao C.F."/>
            <person name="Robinson-Rechavi M."/>
            <person name="Bobe J."/>
            <person name="Herpin A."/>
            <person name="Guiguen Y."/>
        </authorList>
    </citation>
    <scope>NUCLEOTIDE SEQUENCE [LARGE SCALE GENOMIC DNA]</scope>
    <source>
        <strain evidence="1">YG-Dec2019</strain>
    </source>
</reference>
<accession>A0ACC5WD06</accession>
<dbReference type="Proteomes" id="UP000829447">
    <property type="component" value="Linkage Group LG4"/>
</dbReference>
<keyword evidence="2" id="KW-1185">Reference proteome</keyword>
<sequence>MKNSQSSASRKKTSCVFRSLACAMTWGHGPYSHLFDSLFIPKVRPDYKWKHEIVSVQMFDHLVKENNLEPVMKKYGLSTTDLEFIKEQIARPLDSAASQDTWKYKGRPEEKSFLYEIVANKRTGIDVDKWDYFARDSYHLGIKNSSDHLRFLKFMRVCEVKGKKLICARDKEVHDLYDMFHTRHCLHRRAYQHKVTKIIEEM</sequence>
<dbReference type="EMBL" id="CM040457">
    <property type="protein sequence ID" value="MCI4376948.1"/>
    <property type="molecule type" value="Genomic_DNA"/>
</dbReference>
<gene>
    <name evidence="1" type="ORF">PGIGA_G00197570</name>
</gene>
<organism evidence="1 2">
    <name type="scientific">Pangasianodon gigas</name>
    <name type="common">Mekong giant catfish</name>
    <name type="synonym">Pangasius gigas</name>
    <dbReference type="NCBI Taxonomy" id="30993"/>
    <lineage>
        <taxon>Eukaryota</taxon>
        <taxon>Metazoa</taxon>
        <taxon>Chordata</taxon>
        <taxon>Craniata</taxon>
        <taxon>Vertebrata</taxon>
        <taxon>Euteleostomi</taxon>
        <taxon>Actinopterygii</taxon>
        <taxon>Neopterygii</taxon>
        <taxon>Teleostei</taxon>
        <taxon>Ostariophysi</taxon>
        <taxon>Siluriformes</taxon>
        <taxon>Pangasiidae</taxon>
        <taxon>Pangasianodon</taxon>
    </lineage>
</organism>
<evidence type="ECO:0000313" key="1">
    <source>
        <dbReference type="EMBL" id="MCI4376948.1"/>
    </source>
</evidence>
<evidence type="ECO:0000313" key="2">
    <source>
        <dbReference type="Proteomes" id="UP000829447"/>
    </source>
</evidence>
<proteinExistence type="predicted"/>
<protein>
    <submittedName>
        <fullName evidence="1">Uncharacterized protein</fullName>
    </submittedName>
</protein>